<evidence type="ECO:0000313" key="2">
    <source>
        <dbReference type="EMBL" id="PSH58645.1"/>
    </source>
</evidence>
<organism evidence="2 3">
    <name type="scientific">Phyllobacterium endophyticum</name>
    <dbReference type="NCBI Taxonomy" id="1149773"/>
    <lineage>
        <taxon>Bacteria</taxon>
        <taxon>Pseudomonadati</taxon>
        <taxon>Pseudomonadota</taxon>
        <taxon>Alphaproteobacteria</taxon>
        <taxon>Hyphomicrobiales</taxon>
        <taxon>Phyllobacteriaceae</taxon>
        <taxon>Phyllobacterium</taxon>
    </lineage>
</organism>
<dbReference type="Proteomes" id="UP000241158">
    <property type="component" value="Unassembled WGS sequence"/>
</dbReference>
<name>A0A2P7AWQ7_9HYPH</name>
<evidence type="ECO:0000313" key="3">
    <source>
        <dbReference type="Proteomes" id="UP000241158"/>
    </source>
</evidence>
<proteinExistence type="predicted"/>
<evidence type="ECO:0000259" key="1">
    <source>
        <dbReference type="PROSITE" id="PS51094"/>
    </source>
</evidence>
<comment type="caution">
    <text evidence="2">The sequence shown here is derived from an EMBL/GenBank/DDBJ whole genome shotgun (WGS) entry which is preliminary data.</text>
</comment>
<keyword evidence="3" id="KW-1185">Reference proteome</keyword>
<dbReference type="PANTHER" id="PTHR47738:SF3">
    <property type="entry name" value="PHOSPHOTRANSFERASE SYSTEM MANNITOL_FRUCTOSE-SPECIFIC IIA DOMAIN CONTAINING PROTEIN"/>
    <property type="match status" value="1"/>
</dbReference>
<reference evidence="3" key="1">
    <citation type="submission" date="2017-11" db="EMBL/GenBank/DDBJ databases">
        <authorList>
            <person name="Kuznetsova I."/>
            <person name="Sazanova A."/>
            <person name="Chirak E."/>
            <person name="Safronova V."/>
            <person name="Willems A."/>
        </authorList>
    </citation>
    <scope>NUCLEOTIDE SEQUENCE [LARGE SCALE GENOMIC DNA]</scope>
    <source>
        <strain evidence="3">PEPV15</strain>
    </source>
</reference>
<sequence>MAQALMNYLDPGAIVLGLKAATDQDVIRILADRLESLGYIKPSFAEAVIAREARLPTGLPLGGKNNVAVPHTDPVHVLKPGLALATLVDPVPFSNMEDADEKLEVKVVFLMALNDKDMQIEMLQEIAGTIQSPEVIAALIASKSVEDVSRLLG</sequence>
<accession>A0A2P7AWQ7</accession>
<gene>
    <name evidence="2" type="ORF">CU100_13845</name>
</gene>
<dbReference type="OrthoDB" id="370976at2"/>
<dbReference type="AlphaFoldDB" id="A0A2P7AWQ7"/>
<dbReference type="Pfam" id="PF00359">
    <property type="entry name" value="PTS_EIIA_2"/>
    <property type="match status" value="1"/>
</dbReference>
<feature type="domain" description="PTS EIIA type-2" evidence="1">
    <location>
        <begin position="7"/>
        <end position="153"/>
    </location>
</feature>
<dbReference type="RefSeq" id="WP_106717094.1">
    <property type="nucleotide sequence ID" value="NZ_JACHXT010000001.1"/>
</dbReference>
<dbReference type="InterPro" id="IPR002178">
    <property type="entry name" value="PTS_EIIA_type-2_dom"/>
</dbReference>
<dbReference type="InterPro" id="IPR051541">
    <property type="entry name" value="PTS_SugarTrans_NitroReg"/>
</dbReference>
<keyword evidence="2" id="KW-0762">Sugar transport</keyword>
<dbReference type="EMBL" id="PGGN01000002">
    <property type="protein sequence ID" value="PSH58645.1"/>
    <property type="molecule type" value="Genomic_DNA"/>
</dbReference>
<dbReference type="Gene3D" id="3.40.930.10">
    <property type="entry name" value="Mannitol-specific EII, Chain A"/>
    <property type="match status" value="1"/>
</dbReference>
<dbReference type="PROSITE" id="PS51094">
    <property type="entry name" value="PTS_EIIA_TYPE_2"/>
    <property type="match status" value="1"/>
</dbReference>
<protein>
    <submittedName>
        <fullName evidence="2">PTS sugar transporter subunit IIA</fullName>
    </submittedName>
</protein>
<dbReference type="PANTHER" id="PTHR47738">
    <property type="entry name" value="PTS SYSTEM FRUCTOSE-LIKE EIIA COMPONENT-RELATED"/>
    <property type="match status" value="1"/>
</dbReference>
<dbReference type="SUPFAM" id="SSF55804">
    <property type="entry name" value="Phoshotransferase/anion transport protein"/>
    <property type="match status" value="1"/>
</dbReference>
<dbReference type="CDD" id="cd00211">
    <property type="entry name" value="PTS_IIA_fru"/>
    <property type="match status" value="1"/>
</dbReference>
<keyword evidence="2" id="KW-0813">Transport</keyword>
<dbReference type="InterPro" id="IPR016152">
    <property type="entry name" value="PTrfase/Anion_transptr"/>
</dbReference>